<sequence length="76" mass="8316">MCLSPAARGDPITKDFPLGRASTKKSELNLTHRSNVLAPARTNVLASAFLRALIWLVPDIVLAPPTQREQCFICRG</sequence>
<organism evidence="1 2">
    <name type="scientific">Candidatus Woesebacteria bacterium GW2011_GWC2_45_9</name>
    <dbReference type="NCBI Taxonomy" id="1618589"/>
    <lineage>
        <taxon>Bacteria</taxon>
        <taxon>Candidatus Woeseibacteriota</taxon>
    </lineage>
</organism>
<dbReference type="Proteomes" id="UP000034922">
    <property type="component" value="Unassembled WGS sequence"/>
</dbReference>
<reference evidence="1 2" key="1">
    <citation type="journal article" date="2015" name="Nature">
        <title>rRNA introns, odd ribosomes, and small enigmatic genomes across a large radiation of phyla.</title>
        <authorList>
            <person name="Brown C.T."/>
            <person name="Hug L.A."/>
            <person name="Thomas B.C."/>
            <person name="Sharon I."/>
            <person name="Castelle C.J."/>
            <person name="Singh A."/>
            <person name="Wilkins M.J."/>
            <person name="Williams K.H."/>
            <person name="Banfield J.F."/>
        </authorList>
    </citation>
    <scope>NUCLEOTIDE SEQUENCE [LARGE SCALE GENOMIC DNA]</scope>
</reference>
<name>A0A0G1N5R0_9BACT</name>
<protein>
    <submittedName>
        <fullName evidence="1">Uncharacterized protein</fullName>
    </submittedName>
</protein>
<evidence type="ECO:0000313" key="2">
    <source>
        <dbReference type="Proteomes" id="UP000034922"/>
    </source>
</evidence>
<accession>A0A0G1N5R0</accession>
<dbReference type="AlphaFoldDB" id="A0A0G1N5R0"/>
<dbReference type="STRING" id="1618589.UX25_C0050G0004"/>
<dbReference type="EMBL" id="LCLM01000050">
    <property type="protein sequence ID" value="KKU15941.1"/>
    <property type="molecule type" value="Genomic_DNA"/>
</dbReference>
<evidence type="ECO:0000313" key="1">
    <source>
        <dbReference type="EMBL" id="KKU15941.1"/>
    </source>
</evidence>
<gene>
    <name evidence="1" type="ORF">UX25_C0050G0004</name>
</gene>
<comment type="caution">
    <text evidence="1">The sequence shown here is derived from an EMBL/GenBank/DDBJ whole genome shotgun (WGS) entry which is preliminary data.</text>
</comment>
<proteinExistence type="predicted"/>